<protein>
    <submittedName>
        <fullName evidence="1">Uncharacterized protein</fullName>
    </submittedName>
</protein>
<keyword evidence="2" id="KW-1185">Reference proteome</keyword>
<dbReference type="Proteomes" id="UP001054945">
    <property type="component" value="Unassembled WGS sequence"/>
</dbReference>
<evidence type="ECO:0000313" key="2">
    <source>
        <dbReference type="Proteomes" id="UP001054945"/>
    </source>
</evidence>
<evidence type="ECO:0000313" key="1">
    <source>
        <dbReference type="EMBL" id="GIX85772.1"/>
    </source>
</evidence>
<comment type="caution">
    <text evidence="1">The sequence shown here is derived from an EMBL/GenBank/DDBJ whole genome shotgun (WGS) entry which is preliminary data.</text>
</comment>
<proteinExistence type="predicted"/>
<accession>A0AAV4NLU8</accession>
<reference evidence="1 2" key="1">
    <citation type="submission" date="2021-06" db="EMBL/GenBank/DDBJ databases">
        <title>Caerostris extrusa draft genome.</title>
        <authorList>
            <person name="Kono N."/>
            <person name="Arakawa K."/>
        </authorList>
    </citation>
    <scope>NUCLEOTIDE SEQUENCE [LARGE SCALE GENOMIC DNA]</scope>
</reference>
<organism evidence="1 2">
    <name type="scientific">Caerostris extrusa</name>
    <name type="common">Bark spider</name>
    <name type="synonym">Caerostris bankana</name>
    <dbReference type="NCBI Taxonomy" id="172846"/>
    <lineage>
        <taxon>Eukaryota</taxon>
        <taxon>Metazoa</taxon>
        <taxon>Ecdysozoa</taxon>
        <taxon>Arthropoda</taxon>
        <taxon>Chelicerata</taxon>
        <taxon>Arachnida</taxon>
        <taxon>Araneae</taxon>
        <taxon>Araneomorphae</taxon>
        <taxon>Entelegynae</taxon>
        <taxon>Araneoidea</taxon>
        <taxon>Araneidae</taxon>
        <taxon>Caerostris</taxon>
    </lineage>
</organism>
<gene>
    <name evidence="1" type="ORF">CEXT_610921</name>
</gene>
<sequence length="188" mass="20416">MKLSPCSSSLDMISIVRTQLMERRAFMPAMCTSCLYYKRYFRLANDIGGGGVGIMSDLITLQSCLIKRAIVKCIVENGVLTVRWPVAVHCPGRGRASVVGGGVDGVPVAVEGVEKYVHIVGRQQVGLAHAGTVVRPAPLLAPRDVHLLQTSSVGHSRGNRWDLQSEHTTLVQPRTATYTDIEDYLVTA</sequence>
<name>A0AAV4NLU8_CAEEX</name>
<dbReference type="EMBL" id="BPLR01021091">
    <property type="protein sequence ID" value="GIX85772.1"/>
    <property type="molecule type" value="Genomic_DNA"/>
</dbReference>
<dbReference type="AlphaFoldDB" id="A0AAV4NLU8"/>